<reference evidence="1 2" key="1">
    <citation type="submission" date="2020-03" db="EMBL/GenBank/DDBJ databases">
        <title>Alteromonas ponticola sp. nov., isolated from seawater.</title>
        <authorList>
            <person name="Yoon J.-H."/>
            <person name="Kim Y.-O."/>
        </authorList>
    </citation>
    <scope>NUCLEOTIDE SEQUENCE [LARGE SCALE GENOMIC DNA]</scope>
    <source>
        <strain evidence="1 2">MYP5</strain>
    </source>
</reference>
<proteinExistence type="predicted"/>
<evidence type="ECO:0008006" key="3">
    <source>
        <dbReference type="Google" id="ProtNLM"/>
    </source>
</evidence>
<dbReference type="Proteomes" id="UP000709336">
    <property type="component" value="Unassembled WGS sequence"/>
</dbReference>
<evidence type="ECO:0000313" key="2">
    <source>
        <dbReference type="Proteomes" id="UP000709336"/>
    </source>
</evidence>
<keyword evidence="2" id="KW-1185">Reference proteome</keyword>
<organism evidence="1 2">
    <name type="scientific">Alteromonas ponticola</name>
    <dbReference type="NCBI Taxonomy" id="2720613"/>
    <lineage>
        <taxon>Bacteria</taxon>
        <taxon>Pseudomonadati</taxon>
        <taxon>Pseudomonadota</taxon>
        <taxon>Gammaproteobacteria</taxon>
        <taxon>Alteromonadales</taxon>
        <taxon>Alteromonadaceae</taxon>
        <taxon>Alteromonas/Salinimonas group</taxon>
        <taxon>Alteromonas</taxon>
    </lineage>
</organism>
<evidence type="ECO:0000313" key="1">
    <source>
        <dbReference type="EMBL" id="NMH58954.1"/>
    </source>
</evidence>
<sequence>MDKQLNQKGMTLLGPVTLLLSLVITALLLCNKMLLSAYAIKTVSLFADKTEDLAHNRLNRLRAALLNTENTIAIVADGQRVIGEQRVEINDMSLPLLSLEGQARMHNSERTIVESVIKSPLLLNIPSSPLSISTFLPRDAKIELALPEPLVASGKFFSLWSAKSVSTETNQQVSCIWDDFIQGECQLWPLSSSAHPGNDFFIADTQFPSDLIRFLFGVETASLGLIENYSATLIENCHALNEGSSGLFVVSTDCTVAALSEVGTVTNPVLVIAKNNTLKLGSDVVFHGLYVGLCLDSAISYDIIMHSSAFIDGALMTNCAVSSQSSIRVSYNPSLLTALQGIAKLQQLHRIPGSWRDF</sequence>
<gene>
    <name evidence="1" type="ORF">HCJ96_02820</name>
</gene>
<comment type="caution">
    <text evidence="1">The sequence shown here is derived from an EMBL/GenBank/DDBJ whole genome shotgun (WGS) entry which is preliminary data.</text>
</comment>
<accession>A0ABX1QXI5</accession>
<protein>
    <recommendedName>
        <fullName evidence="3">Polymer-forming cytoskeletal protein</fullName>
    </recommendedName>
</protein>
<dbReference type="RefSeq" id="WP_169209534.1">
    <property type="nucleotide sequence ID" value="NZ_JAATNW010000002.1"/>
</dbReference>
<name>A0ABX1QXI5_9ALTE</name>
<dbReference type="EMBL" id="JAATNW010000002">
    <property type="protein sequence ID" value="NMH58954.1"/>
    <property type="molecule type" value="Genomic_DNA"/>
</dbReference>